<dbReference type="InterPro" id="IPR029070">
    <property type="entry name" value="Chitinase_insertion_sf"/>
</dbReference>
<dbReference type="PANTHER" id="PTHR11177:SF392">
    <property type="entry name" value="HAP41P"/>
    <property type="match status" value="1"/>
</dbReference>
<evidence type="ECO:0000256" key="4">
    <source>
        <dbReference type="ARBA" id="ARBA00023277"/>
    </source>
</evidence>
<dbReference type="PROSITE" id="PS51910">
    <property type="entry name" value="GH18_2"/>
    <property type="match status" value="1"/>
</dbReference>
<evidence type="ECO:0000256" key="5">
    <source>
        <dbReference type="ARBA" id="ARBA00023295"/>
    </source>
</evidence>
<dbReference type="GO" id="GO:0005576">
    <property type="term" value="C:extracellular region"/>
    <property type="evidence" value="ECO:0007669"/>
    <property type="project" value="TreeGrafter"/>
</dbReference>
<dbReference type="Gene3D" id="3.20.20.80">
    <property type="entry name" value="Glycosidases"/>
    <property type="match status" value="1"/>
</dbReference>
<comment type="caution">
    <text evidence="11">The sequence shown here is derived from an EMBL/GenBank/DDBJ whole genome shotgun (WGS) entry which is preliminary data.</text>
</comment>
<evidence type="ECO:0000256" key="1">
    <source>
        <dbReference type="ARBA" id="ARBA00000822"/>
    </source>
</evidence>
<evidence type="ECO:0000256" key="8">
    <source>
        <dbReference type="RuleBase" id="RU004453"/>
    </source>
</evidence>
<evidence type="ECO:0000256" key="2">
    <source>
        <dbReference type="ARBA" id="ARBA00022801"/>
    </source>
</evidence>
<dbReference type="Gene3D" id="3.10.50.10">
    <property type="match status" value="1"/>
</dbReference>
<dbReference type="PANTHER" id="PTHR11177">
    <property type="entry name" value="CHITINASE"/>
    <property type="match status" value="1"/>
</dbReference>
<keyword evidence="9" id="KW-0732">Signal</keyword>
<dbReference type="Proteomes" id="UP001151582">
    <property type="component" value="Unassembled WGS sequence"/>
</dbReference>
<dbReference type="InterPro" id="IPR001223">
    <property type="entry name" value="Glyco_hydro18_cat"/>
</dbReference>
<dbReference type="GO" id="GO:0000272">
    <property type="term" value="P:polysaccharide catabolic process"/>
    <property type="evidence" value="ECO:0007669"/>
    <property type="project" value="UniProtKB-KW"/>
</dbReference>
<proteinExistence type="inferred from homology"/>
<dbReference type="InterPro" id="IPR050314">
    <property type="entry name" value="Glycosyl_Hydrlase_18"/>
</dbReference>
<organism evidence="11 12">
    <name type="scientific">Dimargaris verticillata</name>
    <dbReference type="NCBI Taxonomy" id="2761393"/>
    <lineage>
        <taxon>Eukaryota</taxon>
        <taxon>Fungi</taxon>
        <taxon>Fungi incertae sedis</taxon>
        <taxon>Zoopagomycota</taxon>
        <taxon>Kickxellomycotina</taxon>
        <taxon>Dimargaritomycetes</taxon>
        <taxon>Dimargaritales</taxon>
        <taxon>Dimargaritaceae</taxon>
        <taxon>Dimargaris</taxon>
    </lineage>
</organism>
<evidence type="ECO:0000256" key="3">
    <source>
        <dbReference type="ARBA" id="ARBA00023024"/>
    </source>
</evidence>
<dbReference type="OrthoDB" id="76388at2759"/>
<evidence type="ECO:0000256" key="9">
    <source>
        <dbReference type="SAM" id="SignalP"/>
    </source>
</evidence>
<dbReference type="PROSITE" id="PS01095">
    <property type="entry name" value="GH18_1"/>
    <property type="match status" value="1"/>
</dbReference>
<keyword evidence="3" id="KW-0146">Chitin degradation</keyword>
<feature type="chain" id="PRO_5040827328" description="GH18 domain-containing protein" evidence="9">
    <location>
        <begin position="24"/>
        <end position="414"/>
    </location>
</feature>
<dbReference type="AlphaFoldDB" id="A0A9W8B7L1"/>
<evidence type="ECO:0000256" key="6">
    <source>
        <dbReference type="ARBA" id="ARBA00023326"/>
    </source>
</evidence>
<keyword evidence="4" id="KW-0119">Carbohydrate metabolism</keyword>
<evidence type="ECO:0000313" key="11">
    <source>
        <dbReference type="EMBL" id="KAJ1984376.1"/>
    </source>
</evidence>
<feature type="domain" description="GH18" evidence="10">
    <location>
        <begin position="29"/>
        <end position="404"/>
    </location>
</feature>
<sequence>MLVHQLAALLLACWAVSVPMVSAVMTANRYVVGYYADWTSSRLGPDNIAYNKLTHINYAFGVLKNDYTVELTSGNLLDTVVKNAHSHKVKVLLSVGGWSGSEFFSPMAKSAEGRQKTIDSLMDYVDQHRLDGLDIDWEFPGRVGMPCNQFDAQNDTKNLLAFLQELRKALDAKYKDEPKLLTMAVRVEPFDGPNGPLTDLKTHANLLDFITIMAYDINGGWEKTSGPNAPLTTQSGKGAQFSLTQSVQAWMSAGFPASKLVAGLAMYGRAVTVTSTMDGKSQYAAIASTVPRGDKDDALWKTPGCDKEQEAYSGIWKWCNLKSEGLLASASTAGQGWKRYWDETTQTPWLYGNNTFISYDDPQSLTAKVNYVLAQKLSGVMVWELSQDREAELLTHVHKALNGKPSYQCRAPSH</sequence>
<dbReference type="GO" id="GO:0008843">
    <property type="term" value="F:endochitinase activity"/>
    <property type="evidence" value="ECO:0007669"/>
    <property type="project" value="UniProtKB-EC"/>
</dbReference>
<dbReference type="EMBL" id="JANBQB010000021">
    <property type="protein sequence ID" value="KAJ1984376.1"/>
    <property type="molecule type" value="Genomic_DNA"/>
</dbReference>
<keyword evidence="6" id="KW-0624">Polysaccharide degradation</keyword>
<dbReference type="SUPFAM" id="SSF51445">
    <property type="entry name" value="(Trans)glycosidases"/>
    <property type="match status" value="1"/>
</dbReference>
<evidence type="ECO:0000256" key="7">
    <source>
        <dbReference type="RuleBase" id="RU000489"/>
    </source>
</evidence>
<keyword evidence="2 7" id="KW-0378">Hydrolase</keyword>
<dbReference type="InterPro" id="IPR017853">
    <property type="entry name" value="GH"/>
</dbReference>
<dbReference type="InterPro" id="IPR001579">
    <property type="entry name" value="Glyco_hydro_18_chit_AS"/>
</dbReference>
<feature type="signal peptide" evidence="9">
    <location>
        <begin position="1"/>
        <end position="23"/>
    </location>
</feature>
<accession>A0A9W8B7L1</accession>
<comment type="similarity">
    <text evidence="8">Belongs to the glycosyl hydrolase 18 family.</text>
</comment>
<keyword evidence="12" id="KW-1185">Reference proteome</keyword>
<dbReference type="SMART" id="SM00636">
    <property type="entry name" value="Glyco_18"/>
    <property type="match status" value="1"/>
</dbReference>
<comment type="catalytic activity">
    <reaction evidence="1">
        <text>Random endo-hydrolysis of N-acetyl-beta-D-glucosaminide (1-&gt;4)-beta-linkages in chitin and chitodextrins.</text>
        <dbReference type="EC" id="3.2.1.14"/>
    </reaction>
</comment>
<evidence type="ECO:0000313" key="12">
    <source>
        <dbReference type="Proteomes" id="UP001151582"/>
    </source>
</evidence>
<dbReference type="InterPro" id="IPR011583">
    <property type="entry name" value="Chitinase_II/V-like_cat"/>
</dbReference>
<name>A0A9W8B7L1_9FUNG</name>
<dbReference type="Pfam" id="PF00704">
    <property type="entry name" value="Glyco_hydro_18"/>
    <property type="match status" value="1"/>
</dbReference>
<protein>
    <recommendedName>
        <fullName evidence="10">GH18 domain-containing protein</fullName>
    </recommendedName>
</protein>
<keyword evidence="5 7" id="KW-0326">Glycosidase</keyword>
<evidence type="ECO:0000259" key="10">
    <source>
        <dbReference type="PROSITE" id="PS51910"/>
    </source>
</evidence>
<dbReference type="GO" id="GO:0008061">
    <property type="term" value="F:chitin binding"/>
    <property type="evidence" value="ECO:0007669"/>
    <property type="project" value="InterPro"/>
</dbReference>
<dbReference type="SUPFAM" id="SSF54556">
    <property type="entry name" value="Chitinase insertion domain"/>
    <property type="match status" value="1"/>
</dbReference>
<dbReference type="GO" id="GO:0006032">
    <property type="term" value="P:chitin catabolic process"/>
    <property type="evidence" value="ECO:0007669"/>
    <property type="project" value="UniProtKB-KW"/>
</dbReference>
<gene>
    <name evidence="11" type="ORF">H4R34_000692</name>
</gene>
<reference evidence="11" key="1">
    <citation type="submission" date="2022-07" db="EMBL/GenBank/DDBJ databases">
        <title>Phylogenomic reconstructions and comparative analyses of Kickxellomycotina fungi.</title>
        <authorList>
            <person name="Reynolds N.K."/>
            <person name="Stajich J.E."/>
            <person name="Barry K."/>
            <person name="Grigoriev I.V."/>
            <person name="Crous P."/>
            <person name="Smith M.E."/>
        </authorList>
    </citation>
    <scope>NUCLEOTIDE SEQUENCE</scope>
    <source>
        <strain evidence="11">RSA 567</strain>
    </source>
</reference>